<reference evidence="2" key="2">
    <citation type="submission" date="2015-01" db="EMBL/GenBank/DDBJ databases">
        <title>Evolutionary Origins and Diversification of the Mycorrhizal Mutualists.</title>
        <authorList>
            <consortium name="DOE Joint Genome Institute"/>
            <consortium name="Mycorrhizal Genomics Consortium"/>
            <person name="Kohler A."/>
            <person name="Kuo A."/>
            <person name="Nagy L.G."/>
            <person name="Floudas D."/>
            <person name="Copeland A."/>
            <person name="Barry K.W."/>
            <person name="Cichocki N."/>
            <person name="Veneault-Fourrey C."/>
            <person name="LaButti K."/>
            <person name="Lindquist E.A."/>
            <person name="Lipzen A."/>
            <person name="Lundell T."/>
            <person name="Morin E."/>
            <person name="Murat C."/>
            <person name="Riley R."/>
            <person name="Ohm R."/>
            <person name="Sun H."/>
            <person name="Tunlid A."/>
            <person name="Henrissat B."/>
            <person name="Grigoriev I.V."/>
            <person name="Hibbett D.S."/>
            <person name="Martin F."/>
        </authorList>
    </citation>
    <scope>NUCLEOTIDE SEQUENCE [LARGE SCALE GENOMIC DNA]</scope>
    <source>
        <strain evidence="2">Ve08.2h10</strain>
    </source>
</reference>
<organism evidence="1 2">
    <name type="scientific">Paxillus rubicundulus Ve08.2h10</name>
    <dbReference type="NCBI Taxonomy" id="930991"/>
    <lineage>
        <taxon>Eukaryota</taxon>
        <taxon>Fungi</taxon>
        <taxon>Dikarya</taxon>
        <taxon>Basidiomycota</taxon>
        <taxon>Agaricomycotina</taxon>
        <taxon>Agaricomycetes</taxon>
        <taxon>Agaricomycetidae</taxon>
        <taxon>Boletales</taxon>
        <taxon>Paxilineae</taxon>
        <taxon>Paxillaceae</taxon>
        <taxon>Paxillus</taxon>
    </lineage>
</organism>
<dbReference type="HOGENOM" id="CLU_190882_0_0_1"/>
<sequence length="54" mass="6194">MPTPTKPSGPWPVVLRSQFLAQLIAGAWSIQAEQTEIHQKLHRLKERLEDAFNQ</sequence>
<keyword evidence="2" id="KW-1185">Reference proteome</keyword>
<evidence type="ECO:0000313" key="1">
    <source>
        <dbReference type="EMBL" id="KIK75458.1"/>
    </source>
</evidence>
<protein>
    <submittedName>
        <fullName evidence="1">Uncharacterized protein</fullName>
    </submittedName>
</protein>
<dbReference type="AlphaFoldDB" id="A0A0D0CJX4"/>
<reference evidence="1 2" key="1">
    <citation type="submission" date="2014-04" db="EMBL/GenBank/DDBJ databases">
        <authorList>
            <consortium name="DOE Joint Genome Institute"/>
            <person name="Kuo A."/>
            <person name="Kohler A."/>
            <person name="Jargeat P."/>
            <person name="Nagy L.G."/>
            <person name="Floudas D."/>
            <person name="Copeland A."/>
            <person name="Barry K.W."/>
            <person name="Cichocki N."/>
            <person name="Veneault-Fourrey C."/>
            <person name="LaButti K."/>
            <person name="Lindquist E.A."/>
            <person name="Lipzen A."/>
            <person name="Lundell T."/>
            <person name="Morin E."/>
            <person name="Murat C."/>
            <person name="Sun H."/>
            <person name="Tunlid A."/>
            <person name="Henrissat B."/>
            <person name="Grigoriev I.V."/>
            <person name="Hibbett D.S."/>
            <person name="Martin F."/>
            <person name="Nordberg H.P."/>
            <person name="Cantor M.N."/>
            <person name="Hua S.X."/>
        </authorList>
    </citation>
    <scope>NUCLEOTIDE SEQUENCE [LARGE SCALE GENOMIC DNA]</scope>
    <source>
        <strain evidence="1 2">Ve08.2h10</strain>
    </source>
</reference>
<gene>
    <name evidence="1" type="ORF">PAXRUDRAFT_18984</name>
</gene>
<name>A0A0D0CJX4_9AGAM</name>
<dbReference type="InParanoid" id="A0A0D0CJX4"/>
<evidence type="ECO:0000313" key="2">
    <source>
        <dbReference type="Proteomes" id="UP000054538"/>
    </source>
</evidence>
<dbReference type="EMBL" id="KN828097">
    <property type="protein sequence ID" value="KIK75458.1"/>
    <property type="molecule type" value="Genomic_DNA"/>
</dbReference>
<dbReference type="OrthoDB" id="2677017at2759"/>
<accession>A0A0D0CJX4</accession>
<dbReference type="Proteomes" id="UP000054538">
    <property type="component" value="Unassembled WGS sequence"/>
</dbReference>
<proteinExistence type="predicted"/>